<dbReference type="VEuPathDB" id="VectorBase:CPIJ002242"/>
<reference evidence="2" key="2">
    <citation type="submission" date="2020-05" db="UniProtKB">
        <authorList>
            <consortium name="EnsemblMetazoa"/>
        </authorList>
    </citation>
    <scope>IDENTIFICATION</scope>
    <source>
        <strain evidence="2">JHB</strain>
    </source>
</reference>
<name>B0W5C3_CULQU</name>
<evidence type="ECO:0000313" key="2">
    <source>
        <dbReference type="EnsemblMetazoa" id="CPIJ002242-PA"/>
    </source>
</evidence>
<reference evidence="1" key="1">
    <citation type="submission" date="2007-03" db="EMBL/GenBank/DDBJ databases">
        <title>Annotation of Culex pipiens quinquefasciatus.</title>
        <authorList>
            <consortium name="The Broad Institute Genome Sequencing Platform"/>
            <person name="Atkinson P.W."/>
            <person name="Hemingway J."/>
            <person name="Christensen B.M."/>
            <person name="Higgs S."/>
            <person name="Kodira C."/>
            <person name="Hannick L."/>
            <person name="Megy K."/>
            <person name="O'Leary S."/>
            <person name="Pearson M."/>
            <person name="Haas B.J."/>
            <person name="Mauceli E."/>
            <person name="Wortman J.R."/>
            <person name="Lee N.H."/>
            <person name="Guigo R."/>
            <person name="Stanke M."/>
            <person name="Alvarado L."/>
            <person name="Amedeo P."/>
            <person name="Antoine C.H."/>
            <person name="Arensburger P."/>
            <person name="Bidwell S.L."/>
            <person name="Crawford M."/>
            <person name="Camaro F."/>
            <person name="Devon K."/>
            <person name="Engels R."/>
            <person name="Hammond M."/>
            <person name="Howarth C."/>
            <person name="Koehrsen M."/>
            <person name="Lawson D."/>
            <person name="Montgomery P."/>
            <person name="Nene V."/>
            <person name="Nusbaum C."/>
            <person name="Puiu D."/>
            <person name="Romero-Severson J."/>
            <person name="Severson D.W."/>
            <person name="Shumway M."/>
            <person name="Sisk P."/>
            <person name="Stolte C."/>
            <person name="Zeng Q."/>
            <person name="Eisenstadt E."/>
            <person name="Fraser-Liggett C."/>
            <person name="Strausberg R."/>
            <person name="Galagan J."/>
            <person name="Birren B."/>
            <person name="Collins F.H."/>
        </authorList>
    </citation>
    <scope>NUCLEOTIDE SEQUENCE [LARGE SCALE GENOMIC DNA]</scope>
    <source>
        <strain evidence="1">JHB</strain>
    </source>
</reference>
<dbReference type="HOGENOM" id="CLU_2294378_0_0_1"/>
<evidence type="ECO:0000313" key="3">
    <source>
        <dbReference type="Proteomes" id="UP000002320"/>
    </source>
</evidence>
<dbReference type="EnsemblMetazoa" id="CPIJ002242-RA">
    <property type="protein sequence ID" value="CPIJ002242-PA"/>
    <property type="gene ID" value="CPIJ002242"/>
</dbReference>
<gene>
    <name evidence="2" type="primary">6033465</name>
    <name evidence="1" type="ORF">CpipJ_CPIJ002242</name>
</gene>
<dbReference type="KEGG" id="cqu:CpipJ_CPIJ002242"/>
<dbReference type="InParanoid" id="B0W5C3"/>
<proteinExistence type="predicted"/>
<protein>
    <submittedName>
        <fullName evidence="1 2">Phosphatidylinositol glycan, class c</fullName>
    </submittedName>
</protein>
<dbReference type="EMBL" id="DS231842">
    <property type="protein sequence ID" value="EDS35243.1"/>
    <property type="molecule type" value="Genomic_DNA"/>
</dbReference>
<keyword evidence="3" id="KW-1185">Reference proteome</keyword>
<dbReference type="AlphaFoldDB" id="B0W5C3"/>
<evidence type="ECO:0000313" key="1">
    <source>
        <dbReference type="EMBL" id="EDS35243.1"/>
    </source>
</evidence>
<accession>B0W5C3</accession>
<organism>
    <name type="scientific">Culex quinquefasciatus</name>
    <name type="common">Southern house mosquito</name>
    <name type="synonym">Culex pungens</name>
    <dbReference type="NCBI Taxonomy" id="7176"/>
    <lineage>
        <taxon>Eukaryota</taxon>
        <taxon>Metazoa</taxon>
        <taxon>Ecdysozoa</taxon>
        <taxon>Arthropoda</taxon>
        <taxon>Hexapoda</taxon>
        <taxon>Insecta</taxon>
        <taxon>Pterygota</taxon>
        <taxon>Neoptera</taxon>
        <taxon>Endopterygota</taxon>
        <taxon>Diptera</taxon>
        <taxon>Nematocera</taxon>
        <taxon>Culicoidea</taxon>
        <taxon>Culicidae</taxon>
        <taxon>Culicinae</taxon>
        <taxon>Culicini</taxon>
        <taxon>Culex</taxon>
        <taxon>Culex</taxon>
    </lineage>
</organism>
<dbReference type="Proteomes" id="UP000002320">
    <property type="component" value="Unassembled WGS sequence"/>
</dbReference>
<sequence length="101" mass="11676">MTVQGAICNVSGSLFEEDLVHRLTDCLPKLGGRIWGMEEFTNNKFGLIVFMVLFQYNPSNCAHDINLYQNADFEDNYTSPNFLQELKLTLTFRCTHFRMNS</sequence>